<feature type="domain" description="DUF11" evidence="2">
    <location>
        <begin position="644"/>
        <end position="752"/>
    </location>
</feature>
<dbReference type="InterPro" id="IPR059177">
    <property type="entry name" value="GH29D-like_dom"/>
</dbReference>
<dbReference type="KEGG" id="mcub:MCBB_0141"/>
<keyword evidence="5" id="KW-1185">Reference proteome</keyword>
<accession>A0A1D3KZT4</accession>
<keyword evidence="1" id="KW-1133">Transmembrane helix</keyword>
<dbReference type="InterPro" id="IPR052918">
    <property type="entry name" value="Motility_Chemotaxis_Reg"/>
</dbReference>
<dbReference type="Gene3D" id="2.120.10.30">
    <property type="entry name" value="TolB, C-terminal domain"/>
    <property type="match status" value="2"/>
</dbReference>
<dbReference type="Pfam" id="PF13290">
    <property type="entry name" value="CHB_HEX_C_1"/>
    <property type="match status" value="2"/>
</dbReference>
<dbReference type="RefSeq" id="WP_071905806.1">
    <property type="nucleotide sequence ID" value="NZ_LT607756.1"/>
</dbReference>
<dbReference type="AlphaFoldDB" id="A0A1D3KZT4"/>
<dbReference type="PANTHER" id="PTHR35580">
    <property type="entry name" value="CELL SURFACE GLYCOPROTEIN (S-LAYER PROTEIN)-LIKE PROTEIN"/>
    <property type="match status" value="1"/>
</dbReference>
<evidence type="ECO:0000259" key="2">
    <source>
        <dbReference type="Pfam" id="PF01345"/>
    </source>
</evidence>
<dbReference type="Gene3D" id="2.60.40.1170">
    <property type="entry name" value="Mu homology domain, subdomain B"/>
    <property type="match status" value="1"/>
</dbReference>
<feature type="domain" description="GH29D-like beta-sandwich" evidence="3">
    <location>
        <begin position="568"/>
        <end position="635"/>
    </location>
</feature>
<dbReference type="SUPFAM" id="SSF63829">
    <property type="entry name" value="Calcium-dependent phosphotriesterase"/>
    <property type="match status" value="1"/>
</dbReference>
<dbReference type="InterPro" id="IPR001434">
    <property type="entry name" value="OmcB-like_DUF11"/>
</dbReference>
<dbReference type="InterPro" id="IPR047589">
    <property type="entry name" value="DUF11_rpt"/>
</dbReference>
<dbReference type="Proteomes" id="UP000094707">
    <property type="component" value="Chromosome I"/>
</dbReference>
<name>A0A1D3KZT4_9EURY</name>
<evidence type="ECO:0000259" key="3">
    <source>
        <dbReference type="Pfam" id="PF13290"/>
    </source>
</evidence>
<feature type="transmembrane region" description="Helical" evidence="1">
    <location>
        <begin position="786"/>
        <end position="805"/>
    </location>
</feature>
<dbReference type="InterPro" id="IPR010620">
    <property type="entry name" value="SBBP_repeat"/>
</dbReference>
<dbReference type="GeneID" id="30411005"/>
<evidence type="ECO:0000313" key="4">
    <source>
        <dbReference type="EMBL" id="SCG84729.1"/>
    </source>
</evidence>
<organism evidence="4 5">
    <name type="scientific">Methanobacterium congolense</name>
    <dbReference type="NCBI Taxonomy" id="118062"/>
    <lineage>
        <taxon>Archaea</taxon>
        <taxon>Methanobacteriati</taxon>
        <taxon>Methanobacteriota</taxon>
        <taxon>Methanomada group</taxon>
        <taxon>Methanobacteria</taxon>
        <taxon>Methanobacteriales</taxon>
        <taxon>Methanobacteriaceae</taxon>
        <taxon>Methanobacterium</taxon>
    </lineage>
</organism>
<dbReference type="EMBL" id="LT607756">
    <property type="protein sequence ID" value="SCG84729.1"/>
    <property type="molecule type" value="Genomic_DNA"/>
</dbReference>
<evidence type="ECO:0000313" key="5">
    <source>
        <dbReference type="Proteomes" id="UP000094707"/>
    </source>
</evidence>
<dbReference type="InterPro" id="IPR011042">
    <property type="entry name" value="6-blade_b-propeller_TolB-like"/>
</dbReference>
<keyword evidence="1" id="KW-0812">Transmembrane</keyword>
<evidence type="ECO:0000256" key="1">
    <source>
        <dbReference type="SAM" id="Phobius"/>
    </source>
</evidence>
<keyword evidence="1" id="KW-0472">Membrane</keyword>
<dbReference type="NCBIfam" id="TIGR01451">
    <property type="entry name" value="B_ant_repeat"/>
    <property type="match status" value="1"/>
</dbReference>
<dbReference type="OrthoDB" id="71621at2157"/>
<gene>
    <name evidence="4" type="ORF">MCBB_0141</name>
</gene>
<dbReference type="Pfam" id="PF06739">
    <property type="entry name" value="SBBP"/>
    <property type="match status" value="7"/>
</dbReference>
<sequence>MKIKITMLLMVMFLAIILSGAASAAYTGTTPTNYTIFSNESLNGNEIATDSAGNIYVTGSTSNADYNITHGTCTTNNSTTNTLSSGDAYIAKYSSNGTLIFATVIGGTGSDTGNGIAVDKNGNIYITGQTKSTDLPVTSNAYQKTLNGGSDAYIIELSADGTQLLYCTYLGGNSTEKVGARVEYGTKIKVDSSGNIYLTGQTNSADFPTTTGAYKTQIGSNNGYYYGDAFLTKFNSNWTMIYSTLLGGNTTDDIPYGFVIDNQSNVWITGKTTSSDFPLTSNAYQTTLTYTDAFLSEISADGSQLVYSTYFGGSLTDYGYAITTDSQGNIYITGQTTSANLATTGTYQSTKKGSGDAYIAKFSSDGSLVWCTLFGGTGLEDARAITIDSQGNIYITGRTSAAIPSTFNAIQTSYMGGTWDAFIAKLNANGTALLYASLLGTKSTDCGNGVSVDNLGNVYVVGTGGFALTKIATAPDVTVDPVGGLFNTTQTVTLTAINTTNSTDTIYYTTDGTDPTNSITRTQYNGPITINTTTTLLYAAADSLGNWSPVYNETYTIDTKAPTVSANPVGGLFNSTQTVTLTADDNTATTYYTTDGTDPKTSSTRTVYNGPIAINGTTTLLFAAVDTAGNWSPVYNETYQIKSDVYVNITPSNSNPQVGDAVTYKFKLGNNGPGIAKNVTFTYTIPEGLEYEGSTVDQGTVTYNATTRTLTWNLGDVAVGDPNLWLQLKILQAGNYNIQPTVTVAGTTLESNINSLQVNAASPTTTDPETVNAATTTQTIPMKTTGMPIAGLISALLLIGSGLTINRKK</sequence>
<dbReference type="PANTHER" id="PTHR35580:SF1">
    <property type="entry name" value="PHYTASE-LIKE DOMAIN-CONTAINING PROTEIN"/>
    <property type="match status" value="1"/>
</dbReference>
<protein>
    <submittedName>
        <fullName evidence="4">Uncharacterized protein</fullName>
    </submittedName>
</protein>
<proteinExistence type="predicted"/>
<reference evidence="4 5" key="1">
    <citation type="submission" date="2016-08" db="EMBL/GenBank/DDBJ databases">
        <authorList>
            <person name="Seilhamer J.J."/>
        </authorList>
    </citation>
    <scope>NUCLEOTIDE SEQUENCE [LARGE SCALE GENOMIC DNA]</scope>
    <source>
        <strain evidence="4">Buetzberg</strain>
    </source>
</reference>
<feature type="domain" description="GH29D-like beta-sandwich" evidence="3">
    <location>
        <begin position="481"/>
        <end position="551"/>
    </location>
</feature>
<dbReference type="STRING" id="118062.MCBB_0141"/>
<dbReference type="Pfam" id="PF01345">
    <property type="entry name" value="DUF11"/>
    <property type="match status" value="1"/>
</dbReference>